<comment type="caution">
    <text evidence="3">The sequence shown here is derived from an EMBL/GenBank/DDBJ whole genome shotgun (WGS) entry which is preliminary data.</text>
</comment>
<keyword evidence="3" id="KW-0378">Hydrolase</keyword>
<dbReference type="GO" id="GO:0016740">
    <property type="term" value="F:transferase activity"/>
    <property type="evidence" value="ECO:0007669"/>
    <property type="project" value="UniProtKB-KW"/>
</dbReference>
<dbReference type="CDD" id="cd16142">
    <property type="entry name" value="ARS_like"/>
    <property type="match status" value="1"/>
</dbReference>
<dbReference type="PANTHER" id="PTHR43751:SF2">
    <property type="entry name" value="SULFATASE N-TERMINAL DOMAIN-CONTAINING PROTEIN"/>
    <property type="match status" value="1"/>
</dbReference>
<organism evidence="3 4">
    <name type="scientific">Rhodoblastus acidophilus</name>
    <name type="common">Rhodopseudomonas acidophila</name>
    <dbReference type="NCBI Taxonomy" id="1074"/>
    <lineage>
        <taxon>Bacteria</taxon>
        <taxon>Pseudomonadati</taxon>
        <taxon>Pseudomonadota</taxon>
        <taxon>Alphaproteobacteria</taxon>
        <taxon>Hyphomicrobiales</taxon>
        <taxon>Rhodoblastaceae</taxon>
        <taxon>Rhodoblastus</taxon>
    </lineage>
</organism>
<evidence type="ECO:0000256" key="1">
    <source>
        <dbReference type="SAM" id="SignalP"/>
    </source>
</evidence>
<feature type="signal peptide" evidence="1">
    <location>
        <begin position="1"/>
        <end position="22"/>
    </location>
</feature>
<dbReference type="Pfam" id="PF00884">
    <property type="entry name" value="Sulfatase"/>
    <property type="match status" value="1"/>
</dbReference>
<dbReference type="OrthoDB" id="9803751at2"/>
<reference evidence="3 4" key="1">
    <citation type="submission" date="2019-11" db="EMBL/GenBank/DDBJ databases">
        <title>Whole-genome sequence of a Rhodoblastus acidophilus DSM 142.</title>
        <authorList>
            <person name="Kyndt J.A."/>
            <person name="Meyer T.E."/>
        </authorList>
    </citation>
    <scope>NUCLEOTIDE SEQUENCE [LARGE SCALE GENOMIC DNA]</scope>
    <source>
        <strain evidence="3 4">DSM 142</strain>
    </source>
</reference>
<evidence type="ECO:0000313" key="3">
    <source>
        <dbReference type="EMBL" id="MTV33303.1"/>
    </source>
</evidence>
<keyword evidence="3" id="KW-0808">Transferase</keyword>
<dbReference type="Proteomes" id="UP000439113">
    <property type="component" value="Unassembled WGS sequence"/>
</dbReference>
<evidence type="ECO:0000313" key="4">
    <source>
        <dbReference type="Proteomes" id="UP000439113"/>
    </source>
</evidence>
<protein>
    <submittedName>
        <fullName evidence="3">Sulfatase-like hydrolase/transferase</fullName>
    </submittedName>
</protein>
<keyword evidence="1" id="KW-0732">Signal</keyword>
<name>A0A6N8DVU0_RHOAC</name>
<dbReference type="AlphaFoldDB" id="A0A6N8DVU0"/>
<feature type="domain" description="Sulfatase N-terminal" evidence="2">
    <location>
        <begin position="33"/>
        <end position="369"/>
    </location>
</feature>
<dbReference type="EMBL" id="WNKS01000034">
    <property type="protein sequence ID" value="MTV33303.1"/>
    <property type="molecule type" value="Genomic_DNA"/>
</dbReference>
<feature type="chain" id="PRO_5027011154" evidence="1">
    <location>
        <begin position="23"/>
        <end position="528"/>
    </location>
</feature>
<dbReference type="PANTHER" id="PTHR43751">
    <property type="entry name" value="SULFATASE"/>
    <property type="match status" value="1"/>
</dbReference>
<accession>A0A6N8DVU0</accession>
<gene>
    <name evidence="3" type="ORF">GJ654_20205</name>
</gene>
<dbReference type="GO" id="GO:0016787">
    <property type="term" value="F:hydrolase activity"/>
    <property type="evidence" value="ECO:0007669"/>
    <property type="project" value="UniProtKB-KW"/>
</dbReference>
<dbReference type="Gene3D" id="3.30.1120.10">
    <property type="match status" value="1"/>
</dbReference>
<sequence>MGKSLPSKYVLGMISGITVAMAVHPAAADAKKPNIVIIWGDDIGQSNLSAYTNGLMGYRTPNIDSIAQDGVIFTDYYGEQSCTAGRSAFITGQSVFRTGLSKVGLPGAELGLRKEDPTIAEMLKTQGYATGQFGKNHLGDRDEMLPTAHGFDEFYGNLYHLNAEEEPELPDYPKADDPEFPNFRKNFAPRGVIHSFAQPDGTQKIEDTGPLTRKRMETIDDDIAARSAEFLDKQVKTGKPVFLWVNFTHMHFRTHVKPESLGQSGRFMGPYPDAMIDHDKNVGTVLDKIKALGIADNTIVMYSTDNGPHMNSWPDAAMTPFRNEKNSNWEGAYRVPAMVRWPGKIRPGSVSNEITSHLDWMPTLLAAAGEGDITNKLLTGFKAGSTTYKVHLDGYNLLPCLTGEDKKCPRKEFMYFSDDGDLTGLRYDNFKFVFMEQRARGTLQVWAEPFTALRVPKIFNLRLDPYERASDTSNTYFDWLLDHAFMLVPAQRFVAQYMATFKDYPPRQKAATFTVGEALKKLQAPSGD</sequence>
<dbReference type="InterPro" id="IPR052701">
    <property type="entry name" value="GAG_Ulvan_Degrading_Sulfatases"/>
</dbReference>
<dbReference type="InterPro" id="IPR000917">
    <property type="entry name" value="Sulfatase_N"/>
</dbReference>
<dbReference type="Gene3D" id="3.40.720.10">
    <property type="entry name" value="Alkaline Phosphatase, subunit A"/>
    <property type="match status" value="1"/>
</dbReference>
<dbReference type="SUPFAM" id="SSF53649">
    <property type="entry name" value="Alkaline phosphatase-like"/>
    <property type="match status" value="1"/>
</dbReference>
<proteinExistence type="predicted"/>
<dbReference type="InterPro" id="IPR017850">
    <property type="entry name" value="Alkaline_phosphatase_core_sf"/>
</dbReference>
<evidence type="ECO:0000259" key="2">
    <source>
        <dbReference type="Pfam" id="PF00884"/>
    </source>
</evidence>